<keyword evidence="3" id="KW-1185">Reference proteome</keyword>
<sequence length="198" mass="21966">MPGFFKRPDPQKSFFSNYIDHLHALVLQTGALWEDFNKLKSSEEKEDFVWNTLNNRNLLLHPIRDGHDYMDEVMGATVLPAVAFMTAAGALVASVWEGAQALAIHWGLMQNDHKDHADNALGYIITAAAALTISVVSFIKSWISMVSRLVATVEQGFAKQDAPRFYNEDKEPGVESLRDGAKGFVDGIADTVNNLFKP</sequence>
<reference evidence="2 3" key="1">
    <citation type="submission" date="2024-08" db="EMBL/GenBank/DDBJ databases">
        <title>Draft Genome Sequence of Legionella lytica strain DSB2004, Isolated From a Fire Sprinkler System.</title>
        <authorList>
            <person name="Everhart A.D."/>
            <person name="Kidane D.T."/>
            <person name="Farone A.L."/>
            <person name="Farone M.B."/>
        </authorList>
    </citation>
    <scope>NUCLEOTIDE SEQUENCE [LARGE SCALE GENOMIC DNA]</scope>
    <source>
        <strain evidence="2 3">DSB2004</strain>
    </source>
</reference>
<keyword evidence="1" id="KW-0812">Transmembrane</keyword>
<feature type="transmembrane region" description="Helical" evidence="1">
    <location>
        <begin position="73"/>
        <end position="96"/>
    </location>
</feature>
<keyword evidence="1" id="KW-0472">Membrane</keyword>
<accession>A0ABW8DE88</accession>
<proteinExistence type="predicted"/>
<dbReference type="EMBL" id="JBGORX010000007">
    <property type="protein sequence ID" value="MFJ1269520.1"/>
    <property type="molecule type" value="Genomic_DNA"/>
</dbReference>
<keyword evidence="1" id="KW-1133">Transmembrane helix</keyword>
<gene>
    <name evidence="2" type="ORF">ACD661_13215</name>
</gene>
<protein>
    <submittedName>
        <fullName evidence="2">Uncharacterized protein</fullName>
    </submittedName>
</protein>
<dbReference type="Proteomes" id="UP001615550">
    <property type="component" value="Unassembled WGS sequence"/>
</dbReference>
<name>A0ABW8DE88_9GAMM</name>
<comment type="caution">
    <text evidence="2">The sequence shown here is derived from an EMBL/GenBank/DDBJ whole genome shotgun (WGS) entry which is preliminary data.</text>
</comment>
<dbReference type="RefSeq" id="WP_400188340.1">
    <property type="nucleotide sequence ID" value="NZ_JBGORX010000007.1"/>
</dbReference>
<evidence type="ECO:0000313" key="3">
    <source>
        <dbReference type="Proteomes" id="UP001615550"/>
    </source>
</evidence>
<evidence type="ECO:0000256" key="1">
    <source>
        <dbReference type="SAM" id="Phobius"/>
    </source>
</evidence>
<evidence type="ECO:0000313" key="2">
    <source>
        <dbReference type="EMBL" id="MFJ1269520.1"/>
    </source>
</evidence>
<organism evidence="2 3">
    <name type="scientific">Legionella lytica</name>
    <dbReference type="NCBI Taxonomy" id="96232"/>
    <lineage>
        <taxon>Bacteria</taxon>
        <taxon>Pseudomonadati</taxon>
        <taxon>Pseudomonadota</taxon>
        <taxon>Gammaproteobacteria</taxon>
        <taxon>Legionellales</taxon>
        <taxon>Legionellaceae</taxon>
        <taxon>Legionella</taxon>
    </lineage>
</organism>
<feature type="transmembrane region" description="Helical" evidence="1">
    <location>
        <begin position="120"/>
        <end position="139"/>
    </location>
</feature>